<evidence type="ECO:0000313" key="2">
    <source>
        <dbReference type="EMBL" id="SKB02616.1"/>
    </source>
</evidence>
<dbReference type="RefSeq" id="WP_078818195.1">
    <property type="nucleotide sequence ID" value="NZ_FUYJ01000006.1"/>
</dbReference>
<name>A0A1T4YLI5_9BACL</name>
<feature type="domain" description="Xylose isomerase-like TIM barrel" evidence="1">
    <location>
        <begin position="19"/>
        <end position="264"/>
    </location>
</feature>
<dbReference type="PANTHER" id="PTHR12110:SF21">
    <property type="entry name" value="XYLOSE ISOMERASE-LIKE TIM BARREL DOMAIN-CONTAINING PROTEIN"/>
    <property type="match status" value="1"/>
</dbReference>
<dbReference type="Proteomes" id="UP000190042">
    <property type="component" value="Unassembled WGS sequence"/>
</dbReference>
<organism evidence="2 3">
    <name type="scientific">Sporosarcina newyorkensis</name>
    <dbReference type="NCBI Taxonomy" id="759851"/>
    <lineage>
        <taxon>Bacteria</taxon>
        <taxon>Bacillati</taxon>
        <taxon>Bacillota</taxon>
        <taxon>Bacilli</taxon>
        <taxon>Bacillales</taxon>
        <taxon>Caryophanaceae</taxon>
        <taxon>Sporosarcina</taxon>
    </lineage>
</organism>
<dbReference type="InterPro" id="IPR013022">
    <property type="entry name" value="Xyl_isomerase-like_TIM-brl"/>
</dbReference>
<proteinExistence type="predicted"/>
<evidence type="ECO:0000259" key="1">
    <source>
        <dbReference type="Pfam" id="PF01261"/>
    </source>
</evidence>
<dbReference type="EMBL" id="FUYJ01000006">
    <property type="protein sequence ID" value="SKB02616.1"/>
    <property type="molecule type" value="Genomic_DNA"/>
</dbReference>
<dbReference type="AlphaFoldDB" id="A0A1T4YLI5"/>
<protein>
    <submittedName>
        <fullName evidence="2">Sugar phosphate isomerase/epimerase</fullName>
    </submittedName>
</protein>
<dbReference type="GO" id="GO:0016853">
    <property type="term" value="F:isomerase activity"/>
    <property type="evidence" value="ECO:0007669"/>
    <property type="project" value="UniProtKB-KW"/>
</dbReference>
<keyword evidence="3" id="KW-1185">Reference proteome</keyword>
<dbReference type="Gene3D" id="3.20.20.150">
    <property type="entry name" value="Divalent-metal-dependent TIM barrel enzymes"/>
    <property type="match status" value="1"/>
</dbReference>
<dbReference type="Pfam" id="PF01261">
    <property type="entry name" value="AP_endonuc_2"/>
    <property type="match status" value="1"/>
</dbReference>
<sequence length="280" mass="31517">MKLGVCQWSLPVDGPYAIKTIADLGLKGIQLDIGSHDRGFPLSLQVVQEAYKEFTEKYGVTITALAVRELDNYGMTRKDGTPEKEIVLQAISKAIEIANSMEVPIVMLASFEDGEIKTEQDFNTVVDCLKNACDEAEKYGLMIATENLLSIEETKKLFKLVDRPNLKLYFDTQNYYLRKNYNTAEMVRELFPYICEVHVKDGADGSLSGSLLGEGDSGFFETMEVLKEKGYSGWLHLENYYDQLPLSLQDTDPMELLKKDISILENVVFETANETSTSLK</sequence>
<evidence type="ECO:0000313" key="3">
    <source>
        <dbReference type="Proteomes" id="UP000190042"/>
    </source>
</evidence>
<dbReference type="SUPFAM" id="SSF51658">
    <property type="entry name" value="Xylose isomerase-like"/>
    <property type="match status" value="1"/>
</dbReference>
<accession>A0A1T4YLI5</accession>
<gene>
    <name evidence="2" type="ORF">SAMN04244570_3013</name>
</gene>
<keyword evidence="2" id="KW-0413">Isomerase</keyword>
<dbReference type="PANTHER" id="PTHR12110">
    <property type="entry name" value="HYDROXYPYRUVATE ISOMERASE"/>
    <property type="match status" value="1"/>
</dbReference>
<dbReference type="InterPro" id="IPR036237">
    <property type="entry name" value="Xyl_isomerase-like_sf"/>
</dbReference>
<reference evidence="3" key="1">
    <citation type="submission" date="2017-02" db="EMBL/GenBank/DDBJ databases">
        <authorList>
            <person name="Varghese N."/>
            <person name="Submissions S."/>
        </authorList>
    </citation>
    <scope>NUCLEOTIDE SEQUENCE [LARGE SCALE GENOMIC DNA]</scope>
    <source>
        <strain evidence="3">DSM 23966</strain>
    </source>
</reference>
<dbReference type="InterPro" id="IPR050312">
    <property type="entry name" value="IolE/XylAMocC-like"/>
</dbReference>